<keyword evidence="3" id="KW-1185">Reference proteome</keyword>
<comment type="caution">
    <text evidence="2">The sequence shown here is derived from an EMBL/GenBank/DDBJ whole genome shotgun (WGS) entry which is preliminary data.</text>
</comment>
<dbReference type="Proteomes" id="UP000265618">
    <property type="component" value="Unassembled WGS sequence"/>
</dbReference>
<feature type="compositionally biased region" description="Acidic residues" evidence="1">
    <location>
        <begin position="492"/>
        <end position="502"/>
    </location>
</feature>
<organism evidence="2 3">
    <name type="scientific">Kipferlia bialata</name>
    <dbReference type="NCBI Taxonomy" id="797122"/>
    <lineage>
        <taxon>Eukaryota</taxon>
        <taxon>Metamonada</taxon>
        <taxon>Carpediemonas-like organisms</taxon>
        <taxon>Kipferlia</taxon>
    </lineage>
</organism>
<dbReference type="EMBL" id="BDIP01000018">
    <property type="protein sequence ID" value="GIQ79520.1"/>
    <property type="molecule type" value="Genomic_DNA"/>
</dbReference>
<evidence type="ECO:0000313" key="2">
    <source>
        <dbReference type="EMBL" id="GIQ79520.1"/>
    </source>
</evidence>
<name>A0A9K3CNM4_9EUKA</name>
<reference evidence="2 3" key="1">
    <citation type="journal article" date="2018" name="PLoS ONE">
        <title>The draft genome of Kipferlia bialata reveals reductive genome evolution in fornicate parasites.</title>
        <authorList>
            <person name="Tanifuji G."/>
            <person name="Takabayashi S."/>
            <person name="Kume K."/>
            <person name="Takagi M."/>
            <person name="Nakayama T."/>
            <person name="Kamikawa R."/>
            <person name="Inagaki Y."/>
            <person name="Hashimoto T."/>
        </authorList>
    </citation>
    <scope>NUCLEOTIDE SEQUENCE [LARGE SCALE GENOMIC DNA]</scope>
    <source>
        <strain evidence="2">NY0173</strain>
    </source>
</reference>
<evidence type="ECO:0000313" key="3">
    <source>
        <dbReference type="Proteomes" id="UP000265618"/>
    </source>
</evidence>
<accession>A0A9K3CNM4</accession>
<gene>
    <name evidence="2" type="ORF">KIPB_000174</name>
</gene>
<evidence type="ECO:0000256" key="1">
    <source>
        <dbReference type="SAM" id="MobiDB-lite"/>
    </source>
</evidence>
<dbReference type="AlphaFoldDB" id="A0A9K3CNM4"/>
<feature type="region of interest" description="Disordered" evidence="1">
    <location>
        <begin position="482"/>
        <end position="531"/>
    </location>
</feature>
<protein>
    <submittedName>
        <fullName evidence="2">Uncharacterized protein</fullName>
    </submittedName>
</protein>
<sequence length="531" mass="58382">MRADLERVLDLEAERQREALVAKAQFEAYTPSDTVQTQKLIERARSFDAESLSIHITRIEEYIPLAKRVAEGKVQLEEFLRQHPREKFISEDCAALGATLTSLLQEFQAAYTCLTDLVTPKPTPAPVSTATVETDPLSFVDEAPEAEVEAEVEPEEADPLSFVDEEPEAEAEPEVADPLCFVDEEPEAECEVEVVEPKVGKDTPIFSVAESKAMLEDAVELMEGVNSAFVIPLPGNMATLTLSNKRKYCQLEGHNDSVRTLFQSAGGVIDCQSAIEACKKQLEDLVTPDMQECADLIKRCEALIPVLASLAQEHRESQALLATLSTLEVVSDDTIQDEEYEAEVQEVQAKKRTLSSVERQAILNQARTIRQRVATLRTAQAERARVVHSLSRYAHLPQVAKVLRVGVAALPSEAVEDMLPVSGVGMMVKADGLRMERRVVVGEPVAEVEVKEVDPLSFIDEALEPEVEAEVVDPLAKALRSLTSAPAPAQVSEDEWSNEEESKDNNPLGGDDWGAVEEEGEEVEFDPLALL</sequence>
<proteinExistence type="predicted"/>
<feature type="compositionally biased region" description="Acidic residues" evidence="1">
    <location>
        <begin position="514"/>
        <end position="525"/>
    </location>
</feature>